<reference evidence="3" key="1">
    <citation type="journal article" date="2019" name="Int. J. Syst. Evol. Microbiol.">
        <title>The Global Catalogue of Microorganisms (GCM) 10K type strain sequencing project: providing services to taxonomists for standard genome sequencing and annotation.</title>
        <authorList>
            <consortium name="The Broad Institute Genomics Platform"/>
            <consortium name="The Broad Institute Genome Sequencing Center for Infectious Disease"/>
            <person name="Wu L."/>
            <person name="Ma J."/>
        </authorList>
    </citation>
    <scope>NUCLEOTIDE SEQUENCE [LARGE SCALE GENOMIC DNA]</scope>
    <source>
        <strain evidence="3">CGMCC 4.7455</strain>
    </source>
</reference>
<dbReference type="RefSeq" id="WP_380900009.1">
    <property type="nucleotide sequence ID" value="NZ_JBHUFU010000007.1"/>
</dbReference>
<dbReference type="Gene3D" id="1.10.287.1060">
    <property type="entry name" value="ESAT-6-like"/>
    <property type="match status" value="1"/>
</dbReference>
<evidence type="ECO:0000313" key="3">
    <source>
        <dbReference type="Proteomes" id="UP001597365"/>
    </source>
</evidence>
<comment type="caution">
    <text evidence="2">The sequence shown here is derived from an EMBL/GenBank/DDBJ whole genome shotgun (WGS) entry which is preliminary data.</text>
</comment>
<dbReference type="SUPFAM" id="SSF140453">
    <property type="entry name" value="EsxAB dimer-like"/>
    <property type="match status" value="1"/>
</dbReference>
<evidence type="ECO:0000313" key="2">
    <source>
        <dbReference type="EMBL" id="MFD1830765.1"/>
    </source>
</evidence>
<dbReference type="EMBL" id="JBHUFU010000007">
    <property type="protein sequence ID" value="MFD1830765.1"/>
    <property type="molecule type" value="Genomic_DNA"/>
</dbReference>
<dbReference type="Proteomes" id="UP001597365">
    <property type="component" value="Unassembled WGS sequence"/>
</dbReference>
<sequence>MSDGKRVLDISTADLKASAPAFHTQSEKLRQAVSTLKEKLDALGAPWGADEQGRTFGDSYEPHRATIERSVGILVAGLASIHQAMEDMADGHVDNEAAIEGMFTKAPAPYGPFPPQPPADQQPYGPYAPPAPQPSDRHQGPGREMP</sequence>
<accession>A0ABW4PKZ7</accession>
<organism evidence="2 3">
    <name type="scientific">Streptomyces desertarenae</name>
    <dbReference type="NCBI Taxonomy" id="2666184"/>
    <lineage>
        <taxon>Bacteria</taxon>
        <taxon>Bacillati</taxon>
        <taxon>Actinomycetota</taxon>
        <taxon>Actinomycetes</taxon>
        <taxon>Kitasatosporales</taxon>
        <taxon>Streptomycetaceae</taxon>
        <taxon>Streptomyces</taxon>
    </lineage>
</organism>
<dbReference type="InterPro" id="IPR036689">
    <property type="entry name" value="ESAT-6-like_sf"/>
</dbReference>
<evidence type="ECO:0008006" key="4">
    <source>
        <dbReference type="Google" id="ProtNLM"/>
    </source>
</evidence>
<evidence type="ECO:0000256" key="1">
    <source>
        <dbReference type="SAM" id="MobiDB-lite"/>
    </source>
</evidence>
<feature type="compositionally biased region" description="Pro residues" evidence="1">
    <location>
        <begin position="109"/>
        <end position="133"/>
    </location>
</feature>
<name>A0ABW4PKZ7_9ACTN</name>
<keyword evidence="3" id="KW-1185">Reference proteome</keyword>
<protein>
    <recommendedName>
        <fullName evidence="4">WXG100 family type VII secretion target</fullName>
    </recommendedName>
</protein>
<feature type="compositionally biased region" description="Basic and acidic residues" evidence="1">
    <location>
        <begin position="135"/>
        <end position="146"/>
    </location>
</feature>
<feature type="region of interest" description="Disordered" evidence="1">
    <location>
        <begin position="104"/>
        <end position="146"/>
    </location>
</feature>
<proteinExistence type="predicted"/>
<gene>
    <name evidence="2" type="ORF">ACFSJS_13930</name>
</gene>